<keyword evidence="3" id="KW-1185">Reference proteome</keyword>
<protein>
    <submittedName>
        <fullName evidence="2">Uncharacterized protein</fullName>
    </submittedName>
</protein>
<evidence type="ECO:0000313" key="2">
    <source>
        <dbReference type="EMBL" id="WEX81510.1"/>
    </source>
</evidence>
<keyword evidence="1" id="KW-0732">Signal</keyword>
<proteinExistence type="predicted"/>
<sequence length="134" mass="13894">MSRVIILAVALAMLSAPAAARSKAAEYLVAEQIAEGCGGPGQIDPGAVIERDLTGDGKADLIISHEGMNCGNGKRSSFCGAQVCSVLIYIRREALLVLAREMLGAGVTVSGGAIHMSAHGGKQGTIKWNGREFR</sequence>
<feature type="signal peptide" evidence="1">
    <location>
        <begin position="1"/>
        <end position="20"/>
    </location>
</feature>
<dbReference type="RefSeq" id="WP_280732263.1">
    <property type="nucleotide sequence ID" value="NZ_CP120367.1"/>
</dbReference>
<evidence type="ECO:0000313" key="3">
    <source>
        <dbReference type="Proteomes" id="UP001235547"/>
    </source>
</evidence>
<dbReference type="Proteomes" id="UP001235547">
    <property type="component" value="Chromosome 2"/>
</dbReference>
<feature type="chain" id="PRO_5046880821" evidence="1">
    <location>
        <begin position="21"/>
        <end position="134"/>
    </location>
</feature>
<gene>
    <name evidence="2" type="ORF">PYH38_000934</name>
</gene>
<organism evidence="2 3">
    <name type="scientific">Sinorhizobium numidicum</name>
    <dbReference type="NCBI Taxonomy" id="680248"/>
    <lineage>
        <taxon>Bacteria</taxon>
        <taxon>Pseudomonadati</taxon>
        <taxon>Pseudomonadota</taxon>
        <taxon>Alphaproteobacteria</taxon>
        <taxon>Hyphomicrobiales</taxon>
        <taxon>Rhizobiaceae</taxon>
        <taxon>Sinorhizobium/Ensifer group</taxon>
        <taxon>Sinorhizobium</taxon>
    </lineage>
</organism>
<evidence type="ECO:0000256" key="1">
    <source>
        <dbReference type="SAM" id="SignalP"/>
    </source>
</evidence>
<reference evidence="2 3" key="1">
    <citation type="submission" date="2023-03" db="EMBL/GenBank/DDBJ databases">
        <authorList>
            <person name="Kaur S."/>
            <person name="Espinosa-Saiz D."/>
            <person name="Velazquez E."/>
            <person name="Menendez E."/>
            <person name="diCenzo G.C."/>
        </authorList>
    </citation>
    <scope>NUCLEOTIDE SEQUENCE [LARGE SCALE GENOMIC DNA]</scope>
    <source>
        <strain evidence="2 3">LMG 27395</strain>
    </source>
</reference>
<accession>A0ABY8CS93</accession>
<name>A0ABY8CS93_9HYPH</name>
<dbReference type="EMBL" id="CP120370">
    <property type="protein sequence ID" value="WEX81510.1"/>
    <property type="molecule type" value="Genomic_DNA"/>
</dbReference>